<proteinExistence type="predicted"/>
<feature type="region of interest" description="Disordered" evidence="1">
    <location>
        <begin position="1"/>
        <end position="41"/>
    </location>
</feature>
<dbReference type="AlphaFoldDB" id="A0A2M9CJJ2"/>
<evidence type="ECO:0000256" key="1">
    <source>
        <dbReference type="SAM" id="MobiDB-lite"/>
    </source>
</evidence>
<dbReference type="Proteomes" id="UP000228758">
    <property type="component" value="Unassembled WGS sequence"/>
</dbReference>
<protein>
    <submittedName>
        <fullName evidence="2">Uncharacterized protein</fullName>
    </submittedName>
</protein>
<comment type="caution">
    <text evidence="2">The sequence shown here is derived from an EMBL/GenBank/DDBJ whole genome shotgun (WGS) entry which is preliminary data.</text>
</comment>
<keyword evidence="3" id="KW-1185">Reference proteome</keyword>
<accession>A0A2M9CJJ2</accession>
<name>A0A2M9CJJ2_9MICO</name>
<evidence type="ECO:0000313" key="2">
    <source>
        <dbReference type="EMBL" id="PJJ72066.1"/>
    </source>
</evidence>
<organism evidence="2 3">
    <name type="scientific">Diaminobutyricimonas aerilata</name>
    <dbReference type="NCBI Taxonomy" id="1162967"/>
    <lineage>
        <taxon>Bacteria</taxon>
        <taxon>Bacillati</taxon>
        <taxon>Actinomycetota</taxon>
        <taxon>Actinomycetes</taxon>
        <taxon>Micrococcales</taxon>
        <taxon>Microbacteriaceae</taxon>
        <taxon>Diaminobutyricimonas</taxon>
    </lineage>
</organism>
<evidence type="ECO:0000313" key="3">
    <source>
        <dbReference type="Proteomes" id="UP000228758"/>
    </source>
</evidence>
<gene>
    <name evidence="2" type="ORF">CLV46_1628</name>
</gene>
<sequence>MTTMDDTDISAVHRAHAEAHPERLRPPAPGLQSALSDGDAA</sequence>
<dbReference type="RefSeq" id="WP_281253560.1">
    <property type="nucleotide sequence ID" value="NZ_PGFF01000001.1"/>
</dbReference>
<reference evidence="2 3" key="1">
    <citation type="submission" date="2017-11" db="EMBL/GenBank/DDBJ databases">
        <title>Genomic Encyclopedia of Archaeal and Bacterial Type Strains, Phase II (KMG-II): From Individual Species to Whole Genera.</title>
        <authorList>
            <person name="Goeker M."/>
        </authorList>
    </citation>
    <scope>NUCLEOTIDE SEQUENCE [LARGE SCALE GENOMIC DNA]</scope>
    <source>
        <strain evidence="2 3">DSM 27393</strain>
    </source>
</reference>
<feature type="compositionally biased region" description="Basic and acidic residues" evidence="1">
    <location>
        <begin position="15"/>
        <end position="25"/>
    </location>
</feature>
<dbReference type="EMBL" id="PGFF01000001">
    <property type="protein sequence ID" value="PJJ72066.1"/>
    <property type="molecule type" value="Genomic_DNA"/>
</dbReference>